<keyword evidence="10" id="KW-0012">Acyltransferase</keyword>
<feature type="region of interest" description="Disordered" evidence="7">
    <location>
        <begin position="316"/>
        <end position="392"/>
    </location>
</feature>
<feature type="transmembrane region" description="Helical" evidence="8">
    <location>
        <begin position="280"/>
        <end position="303"/>
    </location>
</feature>
<feature type="transmembrane region" description="Helical" evidence="8">
    <location>
        <begin position="38"/>
        <end position="61"/>
    </location>
</feature>
<evidence type="ECO:0000259" key="9">
    <source>
        <dbReference type="PROSITE" id="PS50922"/>
    </source>
</evidence>
<keyword evidence="10" id="KW-0808">Transferase</keyword>
<evidence type="ECO:0000256" key="3">
    <source>
        <dbReference type="ARBA" id="ARBA00022692"/>
    </source>
</evidence>
<protein>
    <submittedName>
        <fullName evidence="10">Sphingosine N-acyltransferase lag1</fullName>
        <ecNumber evidence="10">2.3.1.24</ecNumber>
    </submittedName>
</protein>
<dbReference type="PIRSF" id="PIRSF005225">
    <property type="entry name" value="LAG1_LAC1"/>
    <property type="match status" value="1"/>
</dbReference>
<organism evidence="10 11">
    <name type="scientific">Vanrija albida</name>
    <dbReference type="NCBI Taxonomy" id="181172"/>
    <lineage>
        <taxon>Eukaryota</taxon>
        <taxon>Fungi</taxon>
        <taxon>Dikarya</taxon>
        <taxon>Basidiomycota</taxon>
        <taxon>Agaricomycotina</taxon>
        <taxon>Tremellomycetes</taxon>
        <taxon>Trichosporonales</taxon>
        <taxon>Trichosporonaceae</taxon>
        <taxon>Vanrija</taxon>
    </lineage>
</organism>
<evidence type="ECO:0000256" key="6">
    <source>
        <dbReference type="PROSITE-ProRule" id="PRU00205"/>
    </source>
</evidence>
<keyword evidence="4 8" id="KW-1133">Transmembrane helix</keyword>
<evidence type="ECO:0000313" key="10">
    <source>
        <dbReference type="EMBL" id="KAL1411219.1"/>
    </source>
</evidence>
<dbReference type="SMART" id="SM00724">
    <property type="entry name" value="TLC"/>
    <property type="match status" value="1"/>
</dbReference>
<comment type="subcellular location">
    <subcellularLocation>
        <location evidence="1">Membrane</location>
        <topology evidence="1">Multi-pass membrane protein</topology>
    </subcellularLocation>
</comment>
<dbReference type="RefSeq" id="XP_069211163.1">
    <property type="nucleotide sequence ID" value="XM_069350777.1"/>
</dbReference>
<feature type="compositionally biased region" description="Polar residues" evidence="7">
    <location>
        <begin position="346"/>
        <end position="358"/>
    </location>
</feature>
<feature type="domain" description="TLC" evidence="9">
    <location>
        <begin position="97"/>
        <end position="311"/>
    </location>
</feature>
<gene>
    <name evidence="10" type="primary">lag1</name>
    <name evidence="10" type="ORF">Q8F55_002170</name>
</gene>
<evidence type="ECO:0000256" key="7">
    <source>
        <dbReference type="SAM" id="MobiDB-lite"/>
    </source>
</evidence>
<evidence type="ECO:0000256" key="4">
    <source>
        <dbReference type="ARBA" id="ARBA00022989"/>
    </source>
</evidence>
<feature type="transmembrane region" description="Helical" evidence="8">
    <location>
        <begin position="233"/>
        <end position="257"/>
    </location>
</feature>
<dbReference type="GeneID" id="95983213"/>
<sequence length="392" mass="44417">MTALIPRSLQPFLTLSYPVPATVDGRHVTLWDKGINDVYFVIGVATGLTALRHLLMMWVFYPIGRLVVPLPALGGHKGQSTEATLKHKRSQDRKHHHNLVRFAEQAWSLSYCTLTWSLSTIILRSIPNYTSPEELWGTYPAFPIPALSKFVYLLQLGWWNHQIYVIHAEKRRKDHWQMFGHHILTIALMTTSYYANFTRIGILVHWLMDGADIFLPLAKILRYMDFSTACDATFVMFLLVWVVSRQIGLFLVTRSAYVQGPKYLPFDYAPEKGYYFTRNAWLMFVAMLSTLLCLCTMWFYMAVMVAVRVVRGQGAADSRSDDEDDGEEDVADDDDSVDTPIRTPDTDSSMNALHNSFASEAAAALKNADPRGSGSRSGSGSDDSDADLRRRR</sequence>
<reference evidence="10 11" key="1">
    <citation type="submission" date="2023-08" db="EMBL/GenBank/DDBJ databases">
        <title>Annotated Genome Sequence of Vanrija albida AlHP1.</title>
        <authorList>
            <person name="Herzog R."/>
        </authorList>
    </citation>
    <scope>NUCLEOTIDE SEQUENCE [LARGE SCALE GENOMIC DNA]</scope>
    <source>
        <strain evidence="10 11">AlHP1</strain>
    </source>
</reference>
<dbReference type="GO" id="GO:0050291">
    <property type="term" value="F:sphingosine N-acyltransferase activity"/>
    <property type="evidence" value="ECO:0007669"/>
    <property type="project" value="UniProtKB-EC"/>
</dbReference>
<keyword evidence="11" id="KW-1185">Reference proteome</keyword>
<feature type="transmembrane region" description="Helical" evidence="8">
    <location>
        <begin position="179"/>
        <end position="197"/>
    </location>
</feature>
<evidence type="ECO:0000256" key="1">
    <source>
        <dbReference type="ARBA" id="ARBA00004141"/>
    </source>
</evidence>
<dbReference type="PANTHER" id="PTHR12560:SF0">
    <property type="entry name" value="LD18904P"/>
    <property type="match status" value="1"/>
</dbReference>
<evidence type="ECO:0000256" key="2">
    <source>
        <dbReference type="ARBA" id="ARBA00009808"/>
    </source>
</evidence>
<dbReference type="InterPro" id="IPR006634">
    <property type="entry name" value="TLC-dom"/>
</dbReference>
<keyword evidence="5 6" id="KW-0472">Membrane</keyword>
<dbReference type="Proteomes" id="UP001565368">
    <property type="component" value="Unassembled WGS sequence"/>
</dbReference>
<feature type="compositionally biased region" description="Low complexity" evidence="7">
    <location>
        <begin position="371"/>
        <end position="381"/>
    </location>
</feature>
<comment type="similarity">
    <text evidence="2">Belongs to the sphingosine N-acyltransferase family.</text>
</comment>
<dbReference type="PROSITE" id="PS50922">
    <property type="entry name" value="TLC"/>
    <property type="match status" value="1"/>
</dbReference>
<dbReference type="Pfam" id="PF03798">
    <property type="entry name" value="TRAM_LAG1_CLN8"/>
    <property type="match status" value="1"/>
</dbReference>
<feature type="compositionally biased region" description="Acidic residues" evidence="7">
    <location>
        <begin position="320"/>
        <end position="337"/>
    </location>
</feature>
<proteinExistence type="inferred from homology"/>
<dbReference type="InterPro" id="IPR016439">
    <property type="entry name" value="Lag1/Lac1-like"/>
</dbReference>
<dbReference type="EMBL" id="JBBXJM010000002">
    <property type="protein sequence ID" value="KAL1411219.1"/>
    <property type="molecule type" value="Genomic_DNA"/>
</dbReference>
<evidence type="ECO:0000313" key="11">
    <source>
        <dbReference type="Proteomes" id="UP001565368"/>
    </source>
</evidence>
<dbReference type="PANTHER" id="PTHR12560">
    <property type="entry name" value="LONGEVITY ASSURANCE FACTOR 1 LAG1"/>
    <property type="match status" value="1"/>
</dbReference>
<evidence type="ECO:0000256" key="5">
    <source>
        <dbReference type="ARBA" id="ARBA00023136"/>
    </source>
</evidence>
<comment type="caution">
    <text evidence="10">The sequence shown here is derived from an EMBL/GenBank/DDBJ whole genome shotgun (WGS) entry which is preliminary data.</text>
</comment>
<keyword evidence="3 6" id="KW-0812">Transmembrane</keyword>
<dbReference type="EC" id="2.3.1.24" evidence="10"/>
<evidence type="ECO:0000256" key="8">
    <source>
        <dbReference type="SAM" id="Phobius"/>
    </source>
</evidence>
<name>A0ABR3Q921_9TREE</name>
<accession>A0ABR3Q921</accession>